<dbReference type="Pfam" id="PF13561">
    <property type="entry name" value="adh_short_C2"/>
    <property type="match status" value="1"/>
</dbReference>
<dbReference type="PANTHER" id="PTHR42879">
    <property type="entry name" value="3-OXOACYL-(ACYL-CARRIER-PROTEIN) REDUCTASE"/>
    <property type="match status" value="1"/>
</dbReference>
<dbReference type="EMBL" id="BAABJV010000001">
    <property type="protein sequence ID" value="GAA4759754.1"/>
    <property type="molecule type" value="Genomic_DNA"/>
</dbReference>
<dbReference type="PRINTS" id="PR00081">
    <property type="entry name" value="GDHRDH"/>
</dbReference>
<dbReference type="Proteomes" id="UP001501147">
    <property type="component" value="Unassembled WGS sequence"/>
</dbReference>
<evidence type="ECO:0000256" key="1">
    <source>
        <dbReference type="ARBA" id="ARBA00006484"/>
    </source>
</evidence>
<proteinExistence type="inferred from homology"/>
<gene>
    <name evidence="2" type="ORF">GCM10023329_00830</name>
</gene>
<evidence type="ECO:0000313" key="3">
    <source>
        <dbReference type="Proteomes" id="UP001501147"/>
    </source>
</evidence>
<dbReference type="PANTHER" id="PTHR42879:SF6">
    <property type="entry name" value="NADPH-DEPENDENT REDUCTASE BACG"/>
    <property type="match status" value="1"/>
</dbReference>
<comment type="similarity">
    <text evidence="1">Belongs to the short-chain dehydrogenases/reductases (SDR) family.</text>
</comment>
<comment type="caution">
    <text evidence="2">The sequence shown here is derived from an EMBL/GenBank/DDBJ whole genome shotgun (WGS) entry which is preliminary data.</text>
</comment>
<reference evidence="3" key="1">
    <citation type="journal article" date="2019" name="Int. J. Syst. Evol. Microbiol.">
        <title>The Global Catalogue of Microorganisms (GCM) 10K type strain sequencing project: providing services to taxonomists for standard genome sequencing and annotation.</title>
        <authorList>
            <consortium name="The Broad Institute Genomics Platform"/>
            <consortium name="The Broad Institute Genome Sequencing Center for Infectious Disease"/>
            <person name="Wu L."/>
            <person name="Ma J."/>
        </authorList>
    </citation>
    <scope>NUCLEOTIDE SEQUENCE [LARGE SCALE GENOMIC DNA]</scope>
    <source>
        <strain evidence="3">JCM 18324</strain>
    </source>
</reference>
<keyword evidence="3" id="KW-1185">Reference proteome</keyword>
<evidence type="ECO:0000313" key="2">
    <source>
        <dbReference type="EMBL" id="GAA4759754.1"/>
    </source>
</evidence>
<name>A0ABP8ZLD2_9ACTN</name>
<dbReference type="RefSeq" id="WP_345608118.1">
    <property type="nucleotide sequence ID" value="NZ_BAABJV010000001.1"/>
</dbReference>
<accession>A0ABP8ZLD2</accession>
<organism evidence="2 3">
    <name type="scientific">Streptomyces sanyensis</name>
    <dbReference type="NCBI Taxonomy" id="568869"/>
    <lineage>
        <taxon>Bacteria</taxon>
        <taxon>Bacillati</taxon>
        <taxon>Actinomycetota</taxon>
        <taxon>Actinomycetes</taxon>
        <taxon>Kitasatosporales</taxon>
        <taxon>Streptomycetaceae</taxon>
        <taxon>Streptomyces</taxon>
    </lineage>
</organism>
<dbReference type="SUPFAM" id="SSF51735">
    <property type="entry name" value="NAD(P)-binding Rossmann-fold domains"/>
    <property type="match status" value="1"/>
</dbReference>
<sequence length="259" mass="26775">MDLKLTGRVVMVTGGSSGVGRAAVELLLDEGARVATCARDAGRLAQVWAHQQDRLYLHAGDVRDEAAMEGFVRATAGRFGRIDAVVANAGEGLPSTFADATPKDWLAELEGKVLGAVLPVRAALPWLRRSDAGRVVLIGALIAREPEPSLVTASAARAALANLARSMATELAADEILVNTVSLGMIDTERQQAVHAASGSAESYRQWAAGSVARRGVPLGRMGRPEEVAPVIALLASPMASYISGADVAVAGGAGHSAH</sequence>
<dbReference type="InterPro" id="IPR050259">
    <property type="entry name" value="SDR"/>
</dbReference>
<protein>
    <submittedName>
        <fullName evidence="2">SDR family oxidoreductase</fullName>
    </submittedName>
</protein>
<dbReference type="Gene3D" id="3.40.50.720">
    <property type="entry name" value="NAD(P)-binding Rossmann-like Domain"/>
    <property type="match status" value="1"/>
</dbReference>
<dbReference type="InterPro" id="IPR036291">
    <property type="entry name" value="NAD(P)-bd_dom_sf"/>
</dbReference>
<dbReference type="InterPro" id="IPR002347">
    <property type="entry name" value="SDR_fam"/>
</dbReference>